<dbReference type="Pfam" id="PF01833">
    <property type="entry name" value="TIG"/>
    <property type="match status" value="5"/>
</dbReference>
<dbReference type="CDD" id="cd00102">
    <property type="entry name" value="IPT"/>
    <property type="match status" value="3"/>
</dbReference>
<reference evidence="2 3" key="1">
    <citation type="submission" date="2018-04" db="EMBL/GenBank/DDBJ databases">
        <title>Complete genome sequences of Streptomyces lydicus strain WYEC and characterization of antagonistic properties of biological control agents.</title>
        <authorList>
            <person name="Mariita R.M."/>
            <person name="Sello J.K."/>
        </authorList>
    </citation>
    <scope>NUCLEOTIDE SEQUENCE [LARGE SCALE GENOMIC DNA]</scope>
    <source>
        <strain evidence="2 3">WYEC 108</strain>
    </source>
</reference>
<gene>
    <name evidence="2" type="ORF">DDE74_24020</name>
</gene>
<dbReference type="PANTHER" id="PTHR22625:SF70">
    <property type="entry name" value="PLEXIN A, ISOFORM A"/>
    <property type="match status" value="1"/>
</dbReference>
<feature type="domain" description="IPT/TIG" evidence="1">
    <location>
        <begin position="251"/>
        <end position="331"/>
    </location>
</feature>
<dbReference type="SUPFAM" id="SSF81296">
    <property type="entry name" value="E set domains"/>
    <property type="match status" value="5"/>
</dbReference>
<dbReference type="RefSeq" id="WP_127152571.1">
    <property type="nucleotide sequence ID" value="NZ_CP029042.1"/>
</dbReference>
<evidence type="ECO:0000313" key="3">
    <source>
        <dbReference type="Proteomes" id="UP000275579"/>
    </source>
</evidence>
<dbReference type="SMART" id="SM00429">
    <property type="entry name" value="IPT"/>
    <property type="match status" value="3"/>
</dbReference>
<feature type="domain" description="IPT/TIG" evidence="1">
    <location>
        <begin position="87"/>
        <end position="167"/>
    </location>
</feature>
<protein>
    <submittedName>
        <fullName evidence="2">Cell shape-determining protein</fullName>
    </submittedName>
</protein>
<evidence type="ECO:0000259" key="1">
    <source>
        <dbReference type="SMART" id="SM00429"/>
    </source>
</evidence>
<dbReference type="GO" id="GO:0005975">
    <property type="term" value="P:carbohydrate metabolic process"/>
    <property type="evidence" value="ECO:0007669"/>
    <property type="project" value="UniProtKB-ARBA"/>
</dbReference>
<evidence type="ECO:0000313" key="2">
    <source>
        <dbReference type="EMBL" id="AZS73610.1"/>
    </source>
</evidence>
<sequence length="413" mass="40059">MPVVITALVPSTGPDSGGNTVSISGCGLAATTGVTFGAAPAASFTVDSDTAITAVAPPGTGSVPVTVVTADSASNSLTYVYAGSPGLPFIQAIAPQAGDPAGGSDIIAVGSGFSDATAVSFGGTAAAGFTVASDTIIGITTPPGSGTVPVTVTTPGGTSNSVPFTYSATLPPRLVAATPRCGRPGRTIVIFGCKVNRATAVTFGGHPADSFTVLSDNVILAVAPPGTGTVPIIVTTPAGTSNPVLFTYLLPPVIEAIVPQAGDPAGGSDIIAVGSGFTDATAVSFGGTAAAGFTVASDTIIGITTPPGSGTVPVTVTTPGGTSNSVPFTYSATLPPRLVAATPRSARTGDTIVIFGCKVNRATAVTFGGHPADSFEVLSDNVILAVAPPGNGTVPIVVTTPAGSSNPVLFTYI</sequence>
<dbReference type="EMBL" id="CP029042">
    <property type="protein sequence ID" value="AZS73610.1"/>
    <property type="molecule type" value="Genomic_DNA"/>
</dbReference>
<feature type="domain" description="IPT/TIG" evidence="1">
    <location>
        <begin position="2"/>
        <end position="80"/>
    </location>
</feature>
<name>A0A3Q9KC37_9ACTN</name>
<dbReference type="Proteomes" id="UP000275579">
    <property type="component" value="Chromosome"/>
</dbReference>
<dbReference type="Gene3D" id="2.60.40.10">
    <property type="entry name" value="Immunoglobulins"/>
    <property type="match status" value="5"/>
</dbReference>
<accession>A0A3Q9KC37</accession>
<dbReference type="InterPro" id="IPR031148">
    <property type="entry name" value="Plexin"/>
</dbReference>
<dbReference type="GO" id="GO:0017154">
    <property type="term" value="F:semaphorin receptor activity"/>
    <property type="evidence" value="ECO:0007669"/>
    <property type="project" value="InterPro"/>
</dbReference>
<dbReference type="PANTHER" id="PTHR22625">
    <property type="entry name" value="PLEXIN"/>
    <property type="match status" value="1"/>
</dbReference>
<organism evidence="2 3">
    <name type="scientific">Streptomyces lydicus</name>
    <dbReference type="NCBI Taxonomy" id="47763"/>
    <lineage>
        <taxon>Bacteria</taxon>
        <taxon>Bacillati</taxon>
        <taxon>Actinomycetota</taxon>
        <taxon>Actinomycetes</taxon>
        <taxon>Kitasatosporales</taxon>
        <taxon>Streptomycetaceae</taxon>
        <taxon>Streptomyces</taxon>
    </lineage>
</organism>
<proteinExistence type="predicted"/>
<dbReference type="AlphaFoldDB" id="A0A3Q9KC37"/>
<dbReference type="InterPro" id="IPR013783">
    <property type="entry name" value="Ig-like_fold"/>
</dbReference>
<dbReference type="InterPro" id="IPR002909">
    <property type="entry name" value="IPT_dom"/>
</dbReference>
<dbReference type="InterPro" id="IPR014756">
    <property type="entry name" value="Ig_E-set"/>
</dbReference>